<evidence type="ECO:0000259" key="1">
    <source>
        <dbReference type="Pfam" id="PF18082"/>
    </source>
</evidence>
<evidence type="ECO:0000259" key="2">
    <source>
        <dbReference type="Pfam" id="PF18164"/>
    </source>
</evidence>
<feature type="domain" description="GNAT-like C-terminal" evidence="2">
    <location>
        <begin position="145"/>
        <end position="246"/>
    </location>
</feature>
<dbReference type="InterPro" id="IPR041644">
    <property type="entry name" value="GNAT_C"/>
</dbReference>
<organism evidence="3 4">
    <name type="scientific">Gardnerella piotii</name>
    <dbReference type="NCBI Taxonomy" id="2792977"/>
    <lineage>
        <taxon>Bacteria</taxon>
        <taxon>Bacillati</taxon>
        <taxon>Actinomycetota</taxon>
        <taxon>Actinomycetes</taxon>
        <taxon>Bifidobacteriales</taxon>
        <taxon>Bifidobacteriaceae</taxon>
        <taxon>Gardnerella</taxon>
    </lineage>
</organism>
<keyword evidence="3" id="KW-0808">Transferase</keyword>
<keyword evidence="4" id="KW-1185">Reference proteome</keyword>
<dbReference type="Gene3D" id="3.40.630.120">
    <property type="match status" value="1"/>
</dbReference>
<dbReference type="GO" id="GO:0016746">
    <property type="term" value="F:acyltransferase activity"/>
    <property type="evidence" value="ECO:0007669"/>
    <property type="project" value="UniProtKB-KW"/>
</dbReference>
<accession>A0ABU5MPV7</accession>
<dbReference type="Pfam" id="PF18164">
    <property type="entry name" value="GNAT_C"/>
    <property type="match status" value="1"/>
</dbReference>
<evidence type="ECO:0000313" key="4">
    <source>
        <dbReference type="Proteomes" id="UP000257886"/>
    </source>
</evidence>
<reference evidence="3 4" key="1">
    <citation type="journal article" date="2021" name="Microb. Ecol.">
        <title>A Generalist Lifestyle Allows Rare Gardnerella spp. to Persist at Low Levels in the Vaginal Microbiome.</title>
        <authorList>
            <person name="Khan S."/>
            <person name="Vancuren S.J."/>
            <person name="Hill J.E."/>
        </authorList>
    </citation>
    <scope>NUCLEOTIDE SEQUENCE [LARGE SCALE GENOMIC DNA]</scope>
    <source>
        <strain evidence="3 4">GH020</strain>
    </source>
</reference>
<dbReference type="InterPro" id="IPR041273">
    <property type="entry name" value="NAT_N"/>
</dbReference>
<keyword evidence="3" id="KW-0012">Acyltransferase</keyword>
<dbReference type="Pfam" id="PF18082">
    <property type="entry name" value="NAT_N"/>
    <property type="match status" value="1"/>
</dbReference>
<name>A0ABU5MPV7_9BIFI</name>
<dbReference type="RefSeq" id="WP_116438241.1">
    <property type="nucleotide sequence ID" value="NZ_NNRR02000001.1"/>
</dbReference>
<evidence type="ECO:0000313" key="3">
    <source>
        <dbReference type="EMBL" id="MDZ7544443.1"/>
    </source>
</evidence>
<gene>
    <name evidence="3" type="ORF">CG393_001895</name>
</gene>
<sequence>MCDLLKEDEKSYLISQTAEDVENLCNELHFDDCLTRIIVQSFKNIDISVLMDCIQDLFNDGFNQELAVAKLNEYCADDSGMRILSIFMVCVLLVRRRYEQAGIKDEVFLSTFGFIKRFVKKFRVGKYPFVFSEEFWFPRLLSMKIFRLGELEFEFCKRQNLVSVHIPSDAKLSIENLTISFMLANEFIDKYIPELKNCTFYCISWLLDPALDKLLPEKSNIRVFRSMFRVFGIAYSDDYKRWVFGENCKIFGRGENGVNCGKENNVEACGEVRKEVHKESSKESGDEGAKDGVKDIVTTETSLQKNIREYVENGGRMAIGYGVLKNVR</sequence>
<dbReference type="Proteomes" id="UP000257886">
    <property type="component" value="Unassembled WGS sequence"/>
</dbReference>
<comment type="caution">
    <text evidence="3">The sequence shown here is derived from an EMBL/GenBank/DDBJ whole genome shotgun (WGS) entry which is preliminary data.</text>
</comment>
<proteinExistence type="predicted"/>
<feature type="domain" description="N-acyltransferase N-terminal" evidence="1">
    <location>
        <begin position="50"/>
        <end position="143"/>
    </location>
</feature>
<protein>
    <submittedName>
        <fullName evidence="3">Acyltransferase domain-containing protein</fullName>
    </submittedName>
</protein>
<dbReference type="EMBL" id="NNRR02000001">
    <property type="protein sequence ID" value="MDZ7544443.1"/>
    <property type="molecule type" value="Genomic_DNA"/>
</dbReference>